<dbReference type="Gene3D" id="3.20.20.70">
    <property type="entry name" value="Aldolase class I"/>
    <property type="match status" value="1"/>
</dbReference>
<feature type="binding site" evidence="9">
    <location>
        <begin position="279"/>
        <end position="280"/>
    </location>
    <ligand>
        <name>FMN</name>
        <dbReference type="ChEBI" id="CHEBI:58210"/>
    </ligand>
</feature>
<keyword evidence="4 9" id="KW-0963">Cytoplasm</keyword>
<evidence type="ECO:0000256" key="2">
    <source>
        <dbReference type="ARBA" id="ARBA00004725"/>
    </source>
</evidence>
<comment type="subcellular location">
    <subcellularLocation>
        <location evidence="1 9">Cytoplasm</location>
    </subcellularLocation>
</comment>
<dbReference type="NCBIfam" id="NF005574">
    <property type="entry name" value="PRK07259.1"/>
    <property type="match status" value="1"/>
</dbReference>
<comment type="caution">
    <text evidence="11">The sequence shown here is derived from an EMBL/GenBank/DDBJ whole genome shotgun (WGS) entry which is preliminary data.</text>
</comment>
<feature type="binding site" evidence="9">
    <location>
        <begin position="257"/>
        <end position="258"/>
    </location>
    <ligand>
        <name>FMN</name>
        <dbReference type="ChEBI" id="CHEBI:58210"/>
    </ligand>
</feature>
<evidence type="ECO:0000256" key="1">
    <source>
        <dbReference type="ARBA" id="ARBA00004496"/>
    </source>
</evidence>
<accession>A0ABN1QJ94</accession>
<comment type="function">
    <text evidence="9">Catalyzes the conversion of dihydroorotate to orotate.</text>
</comment>
<name>A0ABN1QJ94_9PSEU</name>
<feature type="binding site" evidence="9">
    <location>
        <position position="179"/>
    </location>
    <ligand>
        <name>FMN</name>
        <dbReference type="ChEBI" id="CHEBI:58210"/>
    </ligand>
</feature>
<evidence type="ECO:0000313" key="12">
    <source>
        <dbReference type="Proteomes" id="UP001499967"/>
    </source>
</evidence>
<dbReference type="InterPro" id="IPR024920">
    <property type="entry name" value="Dihydroorotate_DH_1"/>
</dbReference>
<organism evidence="11 12">
    <name type="scientific">Pseudonocardia zijingensis</name>
    <dbReference type="NCBI Taxonomy" id="153376"/>
    <lineage>
        <taxon>Bacteria</taxon>
        <taxon>Bacillati</taxon>
        <taxon>Actinomycetota</taxon>
        <taxon>Actinomycetes</taxon>
        <taxon>Pseudonocardiales</taxon>
        <taxon>Pseudonocardiaceae</taxon>
        <taxon>Pseudonocardia</taxon>
    </lineage>
</organism>
<feature type="binding site" evidence="9">
    <location>
        <position position="141"/>
    </location>
    <ligand>
        <name>FMN</name>
        <dbReference type="ChEBI" id="CHEBI:58210"/>
    </ligand>
</feature>
<dbReference type="InterPro" id="IPR049622">
    <property type="entry name" value="Dihydroorotate_DH_I"/>
</dbReference>
<dbReference type="EMBL" id="BAAAHP010000111">
    <property type="protein sequence ID" value="GAA0943136.1"/>
    <property type="molecule type" value="Genomic_DNA"/>
</dbReference>
<feature type="binding site" evidence="9">
    <location>
        <begin position="60"/>
        <end position="61"/>
    </location>
    <ligand>
        <name>FMN</name>
        <dbReference type="ChEBI" id="CHEBI:58210"/>
    </ligand>
</feature>
<feature type="binding site" evidence="9">
    <location>
        <begin position="84"/>
        <end position="88"/>
    </location>
    <ligand>
        <name>substrate</name>
    </ligand>
</feature>
<dbReference type="PROSITE" id="PS00912">
    <property type="entry name" value="DHODEHASE_2"/>
    <property type="match status" value="1"/>
</dbReference>
<dbReference type="RefSeq" id="WP_343942977.1">
    <property type="nucleotide sequence ID" value="NZ_BAAAHP010000111.1"/>
</dbReference>
<evidence type="ECO:0000259" key="10">
    <source>
        <dbReference type="Pfam" id="PF01180"/>
    </source>
</evidence>
<dbReference type="SUPFAM" id="SSF51395">
    <property type="entry name" value="FMN-linked oxidoreductases"/>
    <property type="match status" value="1"/>
</dbReference>
<evidence type="ECO:0000256" key="7">
    <source>
        <dbReference type="ARBA" id="ARBA00022975"/>
    </source>
</evidence>
<comment type="pathway">
    <text evidence="2 9">Pyrimidine metabolism; UMP biosynthesis via de novo pathway.</text>
</comment>
<dbReference type="Pfam" id="PF01180">
    <property type="entry name" value="DHO_dh"/>
    <property type="match status" value="1"/>
</dbReference>
<feature type="binding site" evidence="9">
    <location>
        <position position="141"/>
    </location>
    <ligand>
        <name>substrate</name>
    </ligand>
</feature>
<dbReference type="PIRSF" id="PIRSF000164">
    <property type="entry name" value="DHO_oxidase"/>
    <property type="match status" value="1"/>
</dbReference>
<dbReference type="NCBIfam" id="TIGR01037">
    <property type="entry name" value="pyrD_sub1_fam"/>
    <property type="match status" value="1"/>
</dbReference>
<comment type="similarity">
    <text evidence="3 9">Belongs to the dihydroorotate dehydrogenase family. Type 1 subfamily.</text>
</comment>
<keyword evidence="7 9" id="KW-0665">Pyrimidine biosynthesis</keyword>
<dbReference type="HAMAP" id="MF_00224">
    <property type="entry name" value="DHO_dh_type1"/>
    <property type="match status" value="1"/>
</dbReference>
<evidence type="ECO:0000256" key="4">
    <source>
        <dbReference type="ARBA" id="ARBA00022490"/>
    </source>
</evidence>
<feature type="binding site" evidence="9">
    <location>
        <position position="231"/>
    </location>
    <ligand>
        <name>FMN</name>
        <dbReference type="ChEBI" id="CHEBI:58210"/>
    </ligand>
</feature>
<dbReference type="InterPro" id="IPR001295">
    <property type="entry name" value="Dihydroorotate_DH_CS"/>
</dbReference>
<feature type="binding site" evidence="9">
    <location>
        <begin position="206"/>
        <end position="207"/>
    </location>
    <ligand>
        <name>substrate</name>
    </ligand>
</feature>
<dbReference type="PANTHER" id="PTHR48109">
    <property type="entry name" value="DIHYDROOROTATE DEHYDROGENASE (QUINONE), MITOCHONDRIAL-RELATED"/>
    <property type="match status" value="1"/>
</dbReference>
<feature type="binding site" evidence="9">
    <location>
        <position position="60"/>
    </location>
    <ligand>
        <name>substrate</name>
    </ligand>
</feature>
<dbReference type="InterPro" id="IPR012135">
    <property type="entry name" value="Dihydroorotate_DH_1_2"/>
</dbReference>
<comment type="caution">
    <text evidence="9">Lacks conserved residue(s) required for the propagation of feature annotation.</text>
</comment>
<feature type="binding site" evidence="9">
    <location>
        <position position="38"/>
    </location>
    <ligand>
        <name>FMN</name>
        <dbReference type="ChEBI" id="CHEBI:58210"/>
    </ligand>
</feature>
<evidence type="ECO:0000256" key="8">
    <source>
        <dbReference type="ARBA" id="ARBA00023002"/>
    </source>
</evidence>
<keyword evidence="5 9" id="KW-0285">Flavoprotein</keyword>
<evidence type="ECO:0000256" key="5">
    <source>
        <dbReference type="ARBA" id="ARBA00022630"/>
    </source>
</evidence>
<keyword evidence="12" id="KW-1185">Reference proteome</keyword>
<keyword evidence="8 9" id="KW-0560">Oxidoreductase</keyword>
<dbReference type="EC" id="1.3.-.-" evidence="9"/>
<reference evidence="12" key="1">
    <citation type="journal article" date="2019" name="Int. J. Syst. Evol. Microbiol.">
        <title>The Global Catalogue of Microorganisms (GCM) 10K type strain sequencing project: providing services to taxonomists for standard genome sequencing and annotation.</title>
        <authorList>
            <consortium name="The Broad Institute Genomics Platform"/>
            <consortium name="The Broad Institute Genome Sequencing Center for Infectious Disease"/>
            <person name="Wu L."/>
            <person name="Ma J."/>
        </authorList>
    </citation>
    <scope>NUCLEOTIDE SEQUENCE [LARGE SCALE GENOMIC DNA]</scope>
    <source>
        <strain evidence="12">JCM 11117</strain>
    </source>
</reference>
<comment type="catalytic activity">
    <reaction evidence="9">
        <text>(S)-dihydroorotate + A = orotate + AH2</text>
        <dbReference type="Rhea" id="RHEA:18073"/>
        <dbReference type="ChEBI" id="CHEBI:13193"/>
        <dbReference type="ChEBI" id="CHEBI:17499"/>
        <dbReference type="ChEBI" id="CHEBI:30839"/>
        <dbReference type="ChEBI" id="CHEBI:30864"/>
    </reaction>
</comment>
<dbReference type="InterPro" id="IPR050074">
    <property type="entry name" value="DHO_dehydrogenase"/>
</dbReference>
<evidence type="ECO:0000313" key="11">
    <source>
        <dbReference type="EMBL" id="GAA0943136.1"/>
    </source>
</evidence>
<sequence>MSGLVDGSAGGVHAPARPVDVSVRLGDLELANPVMPASGCFGPELAELVPVHRLGAVVTKTVFAGRRSGNRAHRLGESAHGMLNSVGIPSPGLAEFVRTGLPAYQRLGAPVVVSVGGLSEPEYWQVAEGLAGTGHAALEVNVSCPNLEHGGVTFGADLAAVRRVVAGVVARTDVPVLVKLGPDLTSIDAAARAAEDAGAAAVTVCNSFPALSVEAPTRRAALGNGTGGLSGPAIKPLALRMVWQAAQAVTIPVIGCGGIATAGDVAEYLVAGASAVQIGTATFARPFVMTDIVDELPALVDRLGASRLTDLVGTLSF</sequence>
<dbReference type="Proteomes" id="UP001499967">
    <property type="component" value="Unassembled WGS sequence"/>
</dbReference>
<comment type="cofactor">
    <cofactor evidence="9">
        <name>FMN</name>
        <dbReference type="ChEBI" id="CHEBI:58210"/>
    </cofactor>
    <text evidence="9">Binds 1 FMN per subunit.</text>
</comment>
<dbReference type="InterPro" id="IPR005720">
    <property type="entry name" value="Dihydroorotate_DH_cat"/>
</dbReference>
<feature type="domain" description="Dihydroorotate dehydrogenase catalytic" evidence="10">
    <location>
        <begin position="23"/>
        <end position="298"/>
    </location>
</feature>
<proteinExistence type="inferred from homology"/>
<dbReference type="PANTHER" id="PTHR48109:SF1">
    <property type="entry name" value="DIHYDROOROTATE DEHYDROGENASE (FUMARATE)"/>
    <property type="match status" value="1"/>
</dbReference>
<feature type="active site" description="Nucleophile" evidence="9">
    <location>
        <position position="144"/>
    </location>
</feature>
<evidence type="ECO:0000256" key="6">
    <source>
        <dbReference type="ARBA" id="ARBA00022643"/>
    </source>
</evidence>
<evidence type="ECO:0000256" key="3">
    <source>
        <dbReference type="ARBA" id="ARBA00008008"/>
    </source>
</evidence>
<keyword evidence="6 9" id="KW-0288">FMN</keyword>
<dbReference type="InterPro" id="IPR013785">
    <property type="entry name" value="Aldolase_TIM"/>
</dbReference>
<evidence type="ECO:0000256" key="9">
    <source>
        <dbReference type="HAMAP-Rule" id="MF_00224"/>
    </source>
</evidence>
<protein>
    <recommendedName>
        <fullName evidence="9">Dihydroorotate dehydrogenase</fullName>
        <shortName evidence="9">DHOD</shortName>
        <shortName evidence="9">DHODase</shortName>
        <shortName evidence="9">DHOdehase</shortName>
        <ecNumber evidence="9">1.3.-.-</ecNumber>
    </recommendedName>
</protein>
<gene>
    <name evidence="9" type="primary">pyrD</name>
    <name evidence="11" type="ORF">GCM10009559_39830</name>
</gene>